<proteinExistence type="predicted"/>
<evidence type="ECO:0000313" key="8">
    <source>
        <dbReference type="EMBL" id="KAJ8871217.1"/>
    </source>
</evidence>
<dbReference type="InterPro" id="IPR036640">
    <property type="entry name" value="ABC1_TM_sf"/>
</dbReference>
<evidence type="ECO:0000256" key="2">
    <source>
        <dbReference type="ARBA" id="ARBA00022692"/>
    </source>
</evidence>
<organism evidence="8 9">
    <name type="scientific">Dryococelus australis</name>
    <dbReference type="NCBI Taxonomy" id="614101"/>
    <lineage>
        <taxon>Eukaryota</taxon>
        <taxon>Metazoa</taxon>
        <taxon>Ecdysozoa</taxon>
        <taxon>Arthropoda</taxon>
        <taxon>Hexapoda</taxon>
        <taxon>Insecta</taxon>
        <taxon>Pterygota</taxon>
        <taxon>Neoptera</taxon>
        <taxon>Polyneoptera</taxon>
        <taxon>Phasmatodea</taxon>
        <taxon>Verophasmatodea</taxon>
        <taxon>Anareolatae</taxon>
        <taxon>Phasmatidae</taxon>
        <taxon>Eurycanthinae</taxon>
        <taxon>Dryococelus</taxon>
    </lineage>
</organism>
<dbReference type="PANTHER" id="PTHR24223:SF415">
    <property type="entry name" value="FI20190P1"/>
    <property type="match status" value="1"/>
</dbReference>
<evidence type="ECO:0000256" key="4">
    <source>
        <dbReference type="ARBA" id="ARBA00022840"/>
    </source>
</evidence>
<protein>
    <recommendedName>
        <fullName evidence="7">ABC transmembrane type-1 domain-containing protein</fullName>
    </recommendedName>
</protein>
<gene>
    <name evidence="8" type="ORF">PR048_027523</name>
</gene>
<accession>A0ABQ9GGR5</accession>
<evidence type="ECO:0000256" key="1">
    <source>
        <dbReference type="ARBA" id="ARBA00022448"/>
    </source>
</evidence>
<keyword evidence="3" id="KW-0547">Nucleotide-binding</keyword>
<dbReference type="InterPro" id="IPR050173">
    <property type="entry name" value="ABC_transporter_C-like"/>
</dbReference>
<keyword evidence="9" id="KW-1185">Reference proteome</keyword>
<evidence type="ECO:0000256" key="3">
    <source>
        <dbReference type="ARBA" id="ARBA00022741"/>
    </source>
</evidence>
<keyword evidence="4" id="KW-0067">ATP-binding</keyword>
<keyword evidence="6" id="KW-0472">Membrane</keyword>
<dbReference type="Pfam" id="PF00664">
    <property type="entry name" value="ABC_membrane"/>
    <property type="match status" value="1"/>
</dbReference>
<dbReference type="SUPFAM" id="SSF90123">
    <property type="entry name" value="ABC transporter transmembrane region"/>
    <property type="match status" value="1"/>
</dbReference>
<feature type="domain" description="ABC transmembrane type-1" evidence="7">
    <location>
        <begin position="1"/>
        <end position="73"/>
    </location>
</feature>
<evidence type="ECO:0000313" key="9">
    <source>
        <dbReference type="Proteomes" id="UP001159363"/>
    </source>
</evidence>
<evidence type="ECO:0000256" key="5">
    <source>
        <dbReference type="ARBA" id="ARBA00022989"/>
    </source>
</evidence>
<dbReference type="Proteomes" id="UP001159363">
    <property type="component" value="Chromosome 11"/>
</dbReference>
<keyword evidence="5" id="KW-1133">Transmembrane helix</keyword>
<keyword evidence="2" id="KW-0812">Transmembrane</keyword>
<dbReference type="InterPro" id="IPR011527">
    <property type="entry name" value="ABC1_TM_dom"/>
</dbReference>
<dbReference type="PANTHER" id="PTHR24223">
    <property type="entry name" value="ATP-BINDING CASSETTE SUB-FAMILY C"/>
    <property type="match status" value="1"/>
</dbReference>
<dbReference type="Gene3D" id="1.20.1560.10">
    <property type="entry name" value="ABC transporter type 1, transmembrane domain"/>
    <property type="match status" value="1"/>
</dbReference>
<name>A0ABQ9GGR5_9NEOP</name>
<comment type="caution">
    <text evidence="8">The sequence shown here is derived from an EMBL/GenBank/DDBJ whole genome shotgun (WGS) entry which is preliminary data.</text>
</comment>
<dbReference type="EMBL" id="JARBHB010000012">
    <property type="protein sequence ID" value="KAJ8871217.1"/>
    <property type="molecule type" value="Genomic_DNA"/>
</dbReference>
<evidence type="ECO:0000259" key="7">
    <source>
        <dbReference type="PROSITE" id="PS50929"/>
    </source>
</evidence>
<evidence type="ECO:0000256" key="6">
    <source>
        <dbReference type="ARBA" id="ARBA00023136"/>
    </source>
</evidence>
<sequence>MSRLNAKMRYKIAVRTDERVRIMNEVVTGIQVIKRYAWEKAFANLVAIVRKAEIGVVRKANYLRGVNMFFQVFTERTSLFRILLSYTLFGNTITSDKVSKES</sequence>
<reference evidence="8 9" key="1">
    <citation type="submission" date="2023-02" db="EMBL/GenBank/DDBJ databases">
        <title>LHISI_Scaffold_Assembly.</title>
        <authorList>
            <person name="Stuart O.P."/>
            <person name="Cleave R."/>
            <person name="Magrath M.J.L."/>
            <person name="Mikheyev A.S."/>
        </authorList>
    </citation>
    <scope>NUCLEOTIDE SEQUENCE [LARGE SCALE GENOMIC DNA]</scope>
    <source>
        <strain evidence="8">Daus_M_001</strain>
        <tissue evidence="8">Leg muscle</tissue>
    </source>
</reference>
<dbReference type="PROSITE" id="PS50929">
    <property type="entry name" value="ABC_TM1F"/>
    <property type="match status" value="1"/>
</dbReference>
<keyword evidence="1" id="KW-0813">Transport</keyword>